<dbReference type="Proteomes" id="UP000545037">
    <property type="component" value="Unassembled WGS sequence"/>
</dbReference>
<dbReference type="InterPro" id="IPR011234">
    <property type="entry name" value="Fumarylacetoacetase-like_C"/>
</dbReference>
<evidence type="ECO:0000313" key="5">
    <source>
        <dbReference type="EMBL" id="MBB5747661.1"/>
    </source>
</evidence>
<dbReference type="GO" id="GO:0019752">
    <property type="term" value="P:carboxylic acid metabolic process"/>
    <property type="evidence" value="ECO:0007669"/>
    <property type="project" value="UniProtKB-ARBA"/>
</dbReference>
<dbReference type="Gene3D" id="3.90.850.10">
    <property type="entry name" value="Fumarylacetoacetase-like, C-terminal domain"/>
    <property type="match status" value="1"/>
</dbReference>
<dbReference type="AlphaFoldDB" id="A0A7W9CLC4"/>
<evidence type="ECO:0000259" key="4">
    <source>
        <dbReference type="Pfam" id="PF01557"/>
    </source>
</evidence>
<evidence type="ECO:0000256" key="2">
    <source>
        <dbReference type="ARBA" id="ARBA00022723"/>
    </source>
</evidence>
<gene>
    <name evidence="5" type="ORF">GGR13_003289</name>
</gene>
<dbReference type="Pfam" id="PF01557">
    <property type="entry name" value="FAA_hydrolase"/>
    <property type="match status" value="1"/>
</dbReference>
<feature type="domain" description="Fumarylacetoacetase-like C-terminal" evidence="4">
    <location>
        <begin position="72"/>
        <end position="279"/>
    </location>
</feature>
<dbReference type="EMBL" id="JACHOR010000006">
    <property type="protein sequence ID" value="MBB5747661.1"/>
    <property type="molecule type" value="Genomic_DNA"/>
</dbReference>
<name>A0A7W9CLC4_9CAUL</name>
<evidence type="ECO:0000313" key="6">
    <source>
        <dbReference type="Proteomes" id="UP000545037"/>
    </source>
</evidence>
<keyword evidence="6" id="KW-1185">Reference proteome</keyword>
<accession>A0A7W9CLC4</accession>
<dbReference type="SUPFAM" id="SSF56529">
    <property type="entry name" value="FAH"/>
    <property type="match status" value="1"/>
</dbReference>
<dbReference type="GO" id="GO:0046872">
    <property type="term" value="F:metal ion binding"/>
    <property type="evidence" value="ECO:0007669"/>
    <property type="project" value="UniProtKB-KW"/>
</dbReference>
<reference evidence="5 6" key="1">
    <citation type="submission" date="2020-08" db="EMBL/GenBank/DDBJ databases">
        <title>Genomic Encyclopedia of Type Strains, Phase IV (KMG-IV): sequencing the most valuable type-strain genomes for metagenomic binning, comparative biology and taxonomic classification.</title>
        <authorList>
            <person name="Goeker M."/>
        </authorList>
    </citation>
    <scope>NUCLEOTIDE SEQUENCE [LARGE SCALE GENOMIC DNA]</scope>
    <source>
        <strain evidence="5 6">DSM 4737</strain>
    </source>
</reference>
<proteinExistence type="inferred from homology"/>
<keyword evidence="2" id="KW-0479">Metal-binding</keyword>
<organism evidence="5 6">
    <name type="scientific">Brevundimonas variabilis</name>
    <dbReference type="NCBI Taxonomy" id="74312"/>
    <lineage>
        <taxon>Bacteria</taxon>
        <taxon>Pseudomonadati</taxon>
        <taxon>Pseudomonadota</taxon>
        <taxon>Alphaproteobacteria</taxon>
        <taxon>Caulobacterales</taxon>
        <taxon>Caulobacteraceae</taxon>
        <taxon>Brevundimonas</taxon>
    </lineage>
</organism>
<protein>
    <submittedName>
        <fullName evidence="5">2-keto-4-pentenoate hydratase/2-oxohepta-3-ene-1,7-dioic acid hydratase in catechol pathway</fullName>
    </submittedName>
</protein>
<feature type="region of interest" description="Disordered" evidence="3">
    <location>
        <begin position="1"/>
        <end position="21"/>
    </location>
</feature>
<dbReference type="PANTHER" id="PTHR42796:SF4">
    <property type="entry name" value="FUMARYLACETOACETATE HYDROLASE DOMAIN-CONTAINING PROTEIN 2A"/>
    <property type="match status" value="1"/>
</dbReference>
<dbReference type="InterPro" id="IPR036663">
    <property type="entry name" value="Fumarylacetoacetase_C_sf"/>
</dbReference>
<sequence>MKLLRYGPKGHEKPGLLDDSGGIRDLSGQVTDITPDLIHGEGLSRLMQIDPASLPVVEGPVRHGVPLSGSRKFIAIGLNFADHAAESGLPEPSEPVIFMKAISCLSGPDDDVVIPRGSLKTDWEVELGIVIGKPASYVELPDALDHVAGYVLINDVSERAYQIERGGTWDKGKGCDTFGPVGPWLVTSDEVADVQNLDMWLDLNGKRMQTGNTRTMIFGVAEIVSYVSHFMTLEPGDLITTGTPPGVGLGQKPEPLYLKPGDVMRLGIEGLGEQSQTVVPWRAAGSGDVA</sequence>
<dbReference type="FunFam" id="3.90.850.10:FF:000002">
    <property type="entry name" value="2-hydroxyhepta-2,4-diene-1,7-dioate isomerase"/>
    <property type="match status" value="1"/>
</dbReference>
<dbReference type="RefSeq" id="WP_183214637.1">
    <property type="nucleotide sequence ID" value="NZ_JACHOR010000006.1"/>
</dbReference>
<comment type="caution">
    <text evidence="5">The sequence shown here is derived from an EMBL/GenBank/DDBJ whole genome shotgun (WGS) entry which is preliminary data.</text>
</comment>
<dbReference type="GO" id="GO:0016853">
    <property type="term" value="F:isomerase activity"/>
    <property type="evidence" value="ECO:0007669"/>
    <property type="project" value="UniProtKB-ARBA"/>
</dbReference>
<comment type="similarity">
    <text evidence="1">Belongs to the FAH family.</text>
</comment>
<dbReference type="PANTHER" id="PTHR42796">
    <property type="entry name" value="FUMARYLACETOACETATE HYDROLASE DOMAIN-CONTAINING PROTEIN 2A-RELATED"/>
    <property type="match status" value="1"/>
</dbReference>
<evidence type="ECO:0000256" key="1">
    <source>
        <dbReference type="ARBA" id="ARBA00010211"/>
    </source>
</evidence>
<evidence type="ECO:0000256" key="3">
    <source>
        <dbReference type="SAM" id="MobiDB-lite"/>
    </source>
</evidence>
<dbReference type="InterPro" id="IPR051121">
    <property type="entry name" value="FAH"/>
</dbReference>